<organism evidence="1 2">
    <name type="scientific">Pseudomonas linyingensis</name>
    <dbReference type="NCBI Taxonomy" id="915471"/>
    <lineage>
        <taxon>Bacteria</taxon>
        <taxon>Pseudomonadati</taxon>
        <taxon>Pseudomonadota</taxon>
        <taxon>Gammaproteobacteria</taxon>
        <taxon>Pseudomonadales</taxon>
        <taxon>Pseudomonadaceae</taxon>
        <taxon>Pseudomonas</taxon>
    </lineage>
</organism>
<dbReference type="OrthoDB" id="7677665at2"/>
<evidence type="ECO:0008006" key="3">
    <source>
        <dbReference type="Google" id="ProtNLM"/>
    </source>
</evidence>
<accession>A0A1H6UC02</accession>
<dbReference type="EMBL" id="FNZE01000003">
    <property type="protein sequence ID" value="SEI89869.1"/>
    <property type="molecule type" value="Genomic_DNA"/>
</dbReference>
<name>A0A1H6UC02_9PSED</name>
<proteinExistence type="predicted"/>
<dbReference type="InterPro" id="IPR019231">
    <property type="entry name" value="DUF2170"/>
</dbReference>
<gene>
    <name evidence="1" type="ORF">SAMN05216201_10338</name>
</gene>
<evidence type="ECO:0000313" key="2">
    <source>
        <dbReference type="Proteomes" id="UP000242930"/>
    </source>
</evidence>
<dbReference type="Proteomes" id="UP000242930">
    <property type="component" value="Unassembled WGS sequence"/>
</dbReference>
<dbReference type="RefSeq" id="WP_090307489.1">
    <property type="nucleotide sequence ID" value="NZ_FNZE01000003.1"/>
</dbReference>
<evidence type="ECO:0000313" key="1">
    <source>
        <dbReference type="EMBL" id="SEI89869.1"/>
    </source>
</evidence>
<keyword evidence="2" id="KW-1185">Reference proteome</keyword>
<dbReference type="AlphaFoldDB" id="A0A1H6UC02"/>
<reference evidence="2" key="1">
    <citation type="submission" date="2016-10" db="EMBL/GenBank/DDBJ databases">
        <authorList>
            <person name="Varghese N."/>
            <person name="Submissions S."/>
        </authorList>
    </citation>
    <scope>NUCLEOTIDE SEQUENCE [LARGE SCALE GENOMIC DNA]</scope>
    <source>
        <strain evidence="2">LMG 25967</strain>
    </source>
</reference>
<dbReference type="STRING" id="915471.SAMN05216201_10338"/>
<dbReference type="Pfam" id="PF09938">
    <property type="entry name" value="DUF2170"/>
    <property type="match status" value="1"/>
</dbReference>
<sequence>MDSKSSAYYQRLYRQRLREQGLVKKEVWIRPEHAAVLAAMERKLRQPGEGLASREEGGMSMSRLWTTGELCAALAQADLFRDGRASMELLQGAEPSLHVTLHEYGDLPLFLAVFGEQIVVEALLWPQADVRDPAAFNDEVLRTHKLFPLSSIGLETLPDGRSCYLMFGALSAASELASVVCEIEMLADNVIKATEAYEGFLIPSVEESRA</sequence>
<protein>
    <recommendedName>
        <fullName evidence="3">DUF2170 domain-containing protein</fullName>
    </recommendedName>
</protein>